<accession>A0A1M7NHF7</accession>
<dbReference type="OrthoDB" id="1022178at2"/>
<dbReference type="AlphaFoldDB" id="A0A1M7NHF7"/>
<gene>
    <name evidence="1" type="ORF">SAMN04488494_0035</name>
</gene>
<reference evidence="1 2" key="1">
    <citation type="submission" date="2016-11" db="EMBL/GenBank/DDBJ databases">
        <authorList>
            <person name="Jaros S."/>
            <person name="Januszkiewicz K."/>
            <person name="Wedrychowicz H."/>
        </authorList>
    </citation>
    <scope>NUCLEOTIDE SEQUENCE [LARGE SCALE GENOMIC DNA]</scope>
    <source>
        <strain evidence="1 2">BPI-34</strain>
    </source>
</reference>
<evidence type="ECO:0000313" key="1">
    <source>
        <dbReference type="EMBL" id="SHN03257.1"/>
    </source>
</evidence>
<organism evidence="1 2">
    <name type="scientific">Xylanibacter ruminicola</name>
    <name type="common">Prevotella ruminicola</name>
    <dbReference type="NCBI Taxonomy" id="839"/>
    <lineage>
        <taxon>Bacteria</taxon>
        <taxon>Pseudomonadati</taxon>
        <taxon>Bacteroidota</taxon>
        <taxon>Bacteroidia</taxon>
        <taxon>Bacteroidales</taxon>
        <taxon>Prevotellaceae</taxon>
        <taxon>Xylanibacter</taxon>
    </lineage>
</organism>
<dbReference type="EMBL" id="FRCJ01000010">
    <property type="protein sequence ID" value="SHN03257.1"/>
    <property type="molecule type" value="Genomic_DNA"/>
</dbReference>
<name>A0A1M7NHF7_XYLRU</name>
<evidence type="ECO:0008006" key="3">
    <source>
        <dbReference type="Google" id="ProtNLM"/>
    </source>
</evidence>
<proteinExistence type="predicted"/>
<protein>
    <recommendedName>
        <fullName evidence="3">VirE N-terminal domain-containing protein</fullName>
    </recommendedName>
</protein>
<evidence type="ECO:0000313" key="2">
    <source>
        <dbReference type="Proteomes" id="UP000184280"/>
    </source>
</evidence>
<dbReference type="Proteomes" id="UP000184280">
    <property type="component" value="Unassembled WGS sequence"/>
</dbReference>
<sequence>MIYRIINKGKKFAYLVKNREDFLALRNTKENLDNLAKARKGDEKAKAQLVQFAYNIGVLKSSALAGCKSIGSYFFHDVDCYDAEQSAAMAQQILAKKDEIGLMLLEKSASGGYHLVCKRQPGTTILENQVRISSILQIEMDTNVHDLQRVVYSTSGDENDLHYLDDELFSEPMTVEECEAEYARLKERERKGEEQVPAGAKKARKHYKPWTEILATDDREMGRDKGQGPVTSCDRDQSLVTPAAKNPTEEKILKSCSPLQNKPIDERVRFVMEAVLKAKGLEKSDFTDIGGRHNAVKIFLSGCNQLLSKEEANGALAELMPEHWADANVQKCLSDFYAKYYNPERKLNKDEEAIFTRSRRLKDTESPQPTYELDANTPMHELTKLFASETPPDIPKDVPKLVKAITCNTPEKYKATVAQAMFPGLMAYPKKLGFVYIDNQVRELRANCLIVAGTGSGKDSCTKQPLTHIIADMKARDEENRKRLKEFNDEYNSKAANKQKPQRPDDLIIQTIKSDITKAALVQRMDEAQGAPLYVRINELEQWDKIEGATGRGNQFTTLKLCDDEGNDYGTDRAGTQSVTGSGSLHLNWNANTTTAKAIKYFRYVLTDGPISRLCLATIPEEEIGAEIAVFGTYDEKYDAALKPYIENLKQATGTIDCKEAKKLARKLKDECADFARLSQDRVFDNLSHRALVIAFRKACLLYAANGMKWEKSIEAFCRWSLFYDLYIKMTVFGDLIRHADDDIQTSKRGPQNLLVLLPTEFTLDDAKRVRQQNGMSTDNRHTKKMIRNWIDRKFVTQYSELSFKKASIAGGKK</sequence>
<dbReference type="RefSeq" id="WP_073047849.1">
    <property type="nucleotide sequence ID" value="NZ_FRCJ01000010.1"/>
</dbReference>